<dbReference type="InterPro" id="IPR039041">
    <property type="entry name" value="Nav/unc-53"/>
</dbReference>
<dbReference type="Proteomes" id="UP000784294">
    <property type="component" value="Unassembled WGS sequence"/>
</dbReference>
<sequence length="173" mass="19204">MSLPVKPIDSWSRGIRRRLLVEPTIESLHPTLSLEMEPNGPHLCECAISGGMIEISNELHRLRQALADKEAKLTEAQLEALARSHQLEQLRDLVARLAGELADLRSRNDQLTANVSVVPEQRPTGPLVSKTRDGISGSVSMEGTSFKKLGLSERLIGKIAVYHANKKIYYLFI</sequence>
<name>A0A448WE58_9PLAT</name>
<evidence type="ECO:0000256" key="1">
    <source>
        <dbReference type="SAM" id="Coils"/>
    </source>
</evidence>
<protein>
    <submittedName>
        <fullName evidence="2">Uncharacterized protein</fullName>
    </submittedName>
</protein>
<dbReference type="AlphaFoldDB" id="A0A448WE58"/>
<dbReference type="GO" id="GO:0022008">
    <property type="term" value="P:neurogenesis"/>
    <property type="evidence" value="ECO:0007669"/>
    <property type="project" value="InterPro"/>
</dbReference>
<dbReference type="OrthoDB" id="2161974at2759"/>
<evidence type="ECO:0000313" key="2">
    <source>
        <dbReference type="EMBL" id="VEL09614.1"/>
    </source>
</evidence>
<reference evidence="2" key="1">
    <citation type="submission" date="2018-11" db="EMBL/GenBank/DDBJ databases">
        <authorList>
            <consortium name="Pathogen Informatics"/>
        </authorList>
    </citation>
    <scope>NUCLEOTIDE SEQUENCE</scope>
</reference>
<dbReference type="PANTHER" id="PTHR12784:SF28">
    <property type="entry name" value="PROTEIN SICKIE"/>
    <property type="match status" value="1"/>
</dbReference>
<evidence type="ECO:0000313" key="3">
    <source>
        <dbReference type="Proteomes" id="UP000784294"/>
    </source>
</evidence>
<dbReference type="PANTHER" id="PTHR12784">
    <property type="entry name" value="STEERIN"/>
    <property type="match status" value="1"/>
</dbReference>
<organism evidence="2 3">
    <name type="scientific">Protopolystoma xenopodis</name>
    <dbReference type="NCBI Taxonomy" id="117903"/>
    <lineage>
        <taxon>Eukaryota</taxon>
        <taxon>Metazoa</taxon>
        <taxon>Spiralia</taxon>
        <taxon>Lophotrochozoa</taxon>
        <taxon>Platyhelminthes</taxon>
        <taxon>Monogenea</taxon>
        <taxon>Polyopisthocotylea</taxon>
        <taxon>Polystomatidea</taxon>
        <taxon>Polystomatidae</taxon>
        <taxon>Protopolystoma</taxon>
    </lineage>
</organism>
<comment type="caution">
    <text evidence="2">The sequence shown here is derived from an EMBL/GenBank/DDBJ whole genome shotgun (WGS) entry which is preliminary data.</text>
</comment>
<dbReference type="EMBL" id="CAAALY010006783">
    <property type="protein sequence ID" value="VEL09614.1"/>
    <property type="molecule type" value="Genomic_DNA"/>
</dbReference>
<proteinExistence type="predicted"/>
<accession>A0A448WE58</accession>
<feature type="coiled-coil region" evidence="1">
    <location>
        <begin position="52"/>
        <end position="114"/>
    </location>
</feature>
<keyword evidence="3" id="KW-1185">Reference proteome</keyword>
<keyword evidence="1" id="KW-0175">Coiled coil</keyword>
<gene>
    <name evidence="2" type="ORF">PXEA_LOCUS3054</name>
</gene>